<protein>
    <recommendedName>
        <fullName evidence="15">Peroxisomal trans-2-enoyl-CoA reductase</fullName>
        <ecNumber evidence="14">1.3.1.38</ecNumber>
    </recommendedName>
</protein>
<dbReference type="PRINTS" id="PR00080">
    <property type="entry name" value="SDRFAMILY"/>
</dbReference>
<keyword evidence="5" id="KW-0597">Phosphoprotein</keyword>
<keyword evidence="8" id="KW-0560">Oxidoreductase</keyword>
<dbReference type="GO" id="GO:0006633">
    <property type="term" value="P:fatty acid biosynthetic process"/>
    <property type="evidence" value="ECO:0007669"/>
    <property type="project" value="UniProtKB-KW"/>
</dbReference>
<dbReference type="AlphaFoldDB" id="A0A3A3FRS5"/>
<comment type="catalytic activity">
    <reaction evidence="21">
        <text>(2E)-octenoyl-CoA + NADPH + H(+) = octanoyl-CoA + NADP(+)</text>
        <dbReference type="Rhea" id="RHEA:44952"/>
        <dbReference type="ChEBI" id="CHEBI:15378"/>
        <dbReference type="ChEBI" id="CHEBI:57386"/>
        <dbReference type="ChEBI" id="CHEBI:57783"/>
        <dbReference type="ChEBI" id="CHEBI:58349"/>
        <dbReference type="ChEBI" id="CHEBI:62242"/>
    </reaction>
    <physiologicalReaction direction="left-to-right" evidence="21">
        <dbReference type="Rhea" id="RHEA:44953"/>
    </physiologicalReaction>
</comment>
<evidence type="ECO:0000256" key="3">
    <source>
        <dbReference type="ARBA" id="ARBA00006484"/>
    </source>
</evidence>
<evidence type="ECO:0000256" key="19">
    <source>
        <dbReference type="ARBA" id="ARBA00049251"/>
    </source>
</evidence>
<comment type="catalytic activity">
    <reaction evidence="18">
        <text>(2E)-hexenoyl-CoA + NADPH + H(+) = hexanoyl-CoA + NADP(+)</text>
        <dbReference type="Rhea" id="RHEA:44956"/>
        <dbReference type="ChEBI" id="CHEBI:15378"/>
        <dbReference type="ChEBI" id="CHEBI:57783"/>
        <dbReference type="ChEBI" id="CHEBI:58349"/>
        <dbReference type="ChEBI" id="CHEBI:62077"/>
        <dbReference type="ChEBI" id="CHEBI:62620"/>
    </reaction>
    <physiologicalReaction direction="left-to-right" evidence="18">
        <dbReference type="Rhea" id="RHEA:44957"/>
    </physiologicalReaction>
</comment>
<evidence type="ECO:0000256" key="4">
    <source>
        <dbReference type="ARBA" id="ARBA00022516"/>
    </source>
</evidence>
<dbReference type="SUPFAM" id="SSF51735">
    <property type="entry name" value="NAD(P)-binding Rossmann-fold domains"/>
    <property type="match status" value="1"/>
</dbReference>
<keyword evidence="6" id="KW-0276">Fatty acid metabolism</keyword>
<dbReference type="OrthoDB" id="9802564at2"/>
<comment type="catalytic activity">
    <reaction evidence="20">
        <text>(2E)-decenoyl-CoA + NADPH + H(+) = decanoyl-CoA + NADP(+)</text>
        <dbReference type="Rhea" id="RHEA:44960"/>
        <dbReference type="ChEBI" id="CHEBI:15378"/>
        <dbReference type="ChEBI" id="CHEBI:57783"/>
        <dbReference type="ChEBI" id="CHEBI:58349"/>
        <dbReference type="ChEBI" id="CHEBI:61406"/>
        <dbReference type="ChEBI" id="CHEBI:61430"/>
    </reaction>
    <physiologicalReaction direction="left-to-right" evidence="20">
        <dbReference type="Rhea" id="RHEA:44961"/>
    </physiologicalReaction>
</comment>
<sequence>MHYQSIFRPGLFEGKVIIVTGGGSGIGRCVAHELGWLGACVVIVGRNSEKLERVKTEITAEGGFVSAQVCDIRNDAAVLAVVDAVLADHGRIDGLVNNAGGQFFSPLKDISTKGFEAVVRNNLVGGFIFMREVYARWMEQHGGAIVNMSADMWNGLPGCAHSGSARAGMNSLTESAACEWAASGVRVNSVAPGLIASSGFDNYTGEAVSKILGYTATIPAQRYGTVAEVSAAIVFLLSPASAFITGTCIRVDGGGPNARSSWKLQPHNKSVPFDGFHLDSTPDLLKNDH</sequence>
<reference evidence="23" key="1">
    <citation type="submission" date="2018-09" db="EMBL/GenBank/DDBJ databases">
        <authorList>
            <person name="Zhu H."/>
        </authorList>
    </citation>
    <scope>NUCLEOTIDE SEQUENCE [LARGE SCALE GENOMIC DNA]</scope>
    <source>
        <strain evidence="23">K1R23-30</strain>
    </source>
</reference>
<accession>A0A3A3FRS5</accession>
<comment type="similarity">
    <text evidence="3">Belongs to the short-chain dehydrogenases/reductases (SDR) family.</text>
</comment>
<evidence type="ECO:0000256" key="18">
    <source>
        <dbReference type="ARBA" id="ARBA00049108"/>
    </source>
</evidence>
<keyword evidence="23" id="KW-1185">Reference proteome</keyword>
<dbReference type="Proteomes" id="UP000265955">
    <property type="component" value="Unassembled WGS sequence"/>
</dbReference>
<comment type="subunit">
    <text evidence="13">Interacts with PEX5, probably required to target it into peroxisomes.</text>
</comment>
<evidence type="ECO:0000256" key="5">
    <source>
        <dbReference type="ARBA" id="ARBA00022553"/>
    </source>
</evidence>
<evidence type="ECO:0000256" key="12">
    <source>
        <dbReference type="ARBA" id="ARBA00037124"/>
    </source>
</evidence>
<name>A0A3A3FRS5_9BURK</name>
<evidence type="ECO:0000256" key="21">
    <source>
        <dbReference type="ARBA" id="ARBA00049559"/>
    </source>
</evidence>
<dbReference type="PANTHER" id="PTHR24317:SF7">
    <property type="entry name" value="PEROXISOMAL TRANS-2-ENOYL-COA REDUCTASE"/>
    <property type="match status" value="1"/>
</dbReference>
<evidence type="ECO:0000313" key="23">
    <source>
        <dbReference type="Proteomes" id="UP000265955"/>
    </source>
</evidence>
<organism evidence="22 23">
    <name type="scientific">Noviherbaspirillum saxi</name>
    <dbReference type="NCBI Taxonomy" id="2320863"/>
    <lineage>
        <taxon>Bacteria</taxon>
        <taxon>Pseudomonadati</taxon>
        <taxon>Pseudomonadota</taxon>
        <taxon>Betaproteobacteria</taxon>
        <taxon>Burkholderiales</taxon>
        <taxon>Oxalobacteraceae</taxon>
        <taxon>Noviherbaspirillum</taxon>
    </lineage>
</organism>
<dbReference type="GO" id="GO:0019166">
    <property type="term" value="F:trans-2-enoyl-CoA reductase (NADPH) activity"/>
    <property type="evidence" value="ECO:0007669"/>
    <property type="project" value="UniProtKB-EC"/>
</dbReference>
<dbReference type="PANTHER" id="PTHR24317">
    <property type="entry name" value="PEROXISOMAL TRANS-2-ENOYL-COA REDUCTASE"/>
    <property type="match status" value="1"/>
</dbReference>
<evidence type="ECO:0000256" key="8">
    <source>
        <dbReference type="ARBA" id="ARBA00023002"/>
    </source>
</evidence>
<dbReference type="InterPro" id="IPR036291">
    <property type="entry name" value="NAD(P)-bd_dom_sf"/>
</dbReference>
<dbReference type="Gene3D" id="3.40.50.720">
    <property type="entry name" value="NAD(P)-binding Rossmann-like Domain"/>
    <property type="match status" value="1"/>
</dbReference>
<evidence type="ECO:0000256" key="2">
    <source>
        <dbReference type="ARBA" id="ARBA00005189"/>
    </source>
</evidence>
<dbReference type="EC" id="1.3.1.38" evidence="14"/>
<comment type="catalytic activity">
    <reaction evidence="16">
        <text>(2E)-dodecenoyl-CoA + NADPH + H(+) = dodecanoyl-CoA + NADP(+)</text>
        <dbReference type="Rhea" id="RHEA:44964"/>
        <dbReference type="ChEBI" id="CHEBI:15378"/>
        <dbReference type="ChEBI" id="CHEBI:57330"/>
        <dbReference type="ChEBI" id="CHEBI:57375"/>
        <dbReference type="ChEBI" id="CHEBI:57783"/>
        <dbReference type="ChEBI" id="CHEBI:58349"/>
    </reaction>
    <physiologicalReaction direction="left-to-right" evidence="16">
        <dbReference type="Rhea" id="RHEA:44965"/>
    </physiologicalReaction>
</comment>
<evidence type="ECO:0000256" key="7">
    <source>
        <dbReference type="ARBA" id="ARBA00022857"/>
    </source>
</evidence>
<keyword evidence="9" id="KW-0443">Lipid metabolism</keyword>
<comment type="catalytic activity">
    <reaction evidence="17">
        <text>(2E)-tetradecenoyl-CoA + NADPH + H(+) = tetradecanoyl-CoA + NADP(+)</text>
        <dbReference type="Rhea" id="RHEA:44968"/>
        <dbReference type="ChEBI" id="CHEBI:15378"/>
        <dbReference type="ChEBI" id="CHEBI:57385"/>
        <dbReference type="ChEBI" id="CHEBI:57783"/>
        <dbReference type="ChEBI" id="CHEBI:58349"/>
        <dbReference type="ChEBI" id="CHEBI:61405"/>
    </reaction>
    <physiologicalReaction direction="left-to-right" evidence="17">
        <dbReference type="Rhea" id="RHEA:44969"/>
    </physiologicalReaction>
</comment>
<comment type="subcellular location">
    <subcellularLocation>
        <location evidence="1">Peroxisome</location>
    </subcellularLocation>
</comment>
<comment type="catalytic activity">
    <reaction evidence="19">
        <text>a (2E)-enoyl-CoA + NADPH + H(+) = a 2,3-saturated acyl-CoA + NADP(+)</text>
        <dbReference type="Rhea" id="RHEA:33763"/>
        <dbReference type="ChEBI" id="CHEBI:15378"/>
        <dbReference type="ChEBI" id="CHEBI:57783"/>
        <dbReference type="ChEBI" id="CHEBI:58349"/>
        <dbReference type="ChEBI" id="CHEBI:58856"/>
        <dbReference type="ChEBI" id="CHEBI:65111"/>
        <dbReference type="EC" id="1.3.1.38"/>
    </reaction>
    <physiologicalReaction direction="left-to-right" evidence="19">
        <dbReference type="Rhea" id="RHEA:33764"/>
    </physiologicalReaction>
</comment>
<evidence type="ECO:0000256" key="13">
    <source>
        <dbReference type="ARBA" id="ARBA00038622"/>
    </source>
</evidence>
<keyword evidence="4" id="KW-0444">Lipid biosynthesis</keyword>
<dbReference type="InterPro" id="IPR002347">
    <property type="entry name" value="SDR_fam"/>
</dbReference>
<keyword evidence="10" id="KW-0576">Peroxisome</keyword>
<dbReference type="InterPro" id="IPR052388">
    <property type="entry name" value="Peroxisomal_t2-enoyl-CoA_red"/>
</dbReference>
<keyword evidence="11" id="KW-0275">Fatty acid biosynthesis</keyword>
<dbReference type="EMBL" id="QYUO01000001">
    <property type="protein sequence ID" value="RJF98543.1"/>
    <property type="molecule type" value="Genomic_DNA"/>
</dbReference>
<dbReference type="PRINTS" id="PR00081">
    <property type="entry name" value="GDHRDH"/>
</dbReference>
<evidence type="ECO:0000256" key="14">
    <source>
        <dbReference type="ARBA" id="ARBA00038849"/>
    </source>
</evidence>
<evidence type="ECO:0000256" key="9">
    <source>
        <dbReference type="ARBA" id="ARBA00023098"/>
    </source>
</evidence>
<proteinExistence type="inferred from homology"/>
<dbReference type="Pfam" id="PF13561">
    <property type="entry name" value="adh_short_C2"/>
    <property type="match status" value="1"/>
</dbReference>
<evidence type="ECO:0000256" key="10">
    <source>
        <dbReference type="ARBA" id="ARBA00023140"/>
    </source>
</evidence>
<comment type="caution">
    <text evidence="22">The sequence shown here is derived from an EMBL/GenBank/DDBJ whole genome shotgun (WGS) entry which is preliminary data.</text>
</comment>
<evidence type="ECO:0000256" key="16">
    <source>
        <dbReference type="ARBA" id="ARBA00047570"/>
    </source>
</evidence>
<evidence type="ECO:0000256" key="1">
    <source>
        <dbReference type="ARBA" id="ARBA00004275"/>
    </source>
</evidence>
<evidence type="ECO:0000256" key="11">
    <source>
        <dbReference type="ARBA" id="ARBA00023160"/>
    </source>
</evidence>
<dbReference type="FunFam" id="3.40.50.720:FF:000084">
    <property type="entry name" value="Short-chain dehydrogenase reductase"/>
    <property type="match status" value="1"/>
</dbReference>
<comment type="function">
    <text evidence="12">Participates in chain elongation of fatty acids. Catalyzes the reduction of trans-2-enoyl-CoAs of varying chain lengths from 6:1 to 16:1, having maximum activity with 10:1 CoA. Has no 2,4-dienoyl-CoA reductase activity.</text>
</comment>
<comment type="pathway">
    <text evidence="2">Lipid metabolism.</text>
</comment>
<evidence type="ECO:0000256" key="20">
    <source>
        <dbReference type="ARBA" id="ARBA00049386"/>
    </source>
</evidence>
<gene>
    <name evidence="22" type="ORF">D3871_08485</name>
</gene>
<dbReference type="RefSeq" id="WP_119768493.1">
    <property type="nucleotide sequence ID" value="NZ_QYUO01000001.1"/>
</dbReference>
<evidence type="ECO:0000256" key="17">
    <source>
        <dbReference type="ARBA" id="ARBA00048686"/>
    </source>
</evidence>
<evidence type="ECO:0000256" key="15">
    <source>
        <dbReference type="ARBA" id="ARBA00041063"/>
    </source>
</evidence>
<evidence type="ECO:0000313" key="22">
    <source>
        <dbReference type="EMBL" id="RJF98543.1"/>
    </source>
</evidence>
<keyword evidence="7" id="KW-0521">NADP</keyword>
<evidence type="ECO:0000256" key="6">
    <source>
        <dbReference type="ARBA" id="ARBA00022832"/>
    </source>
</evidence>